<dbReference type="HOGENOM" id="CLU_2209524_0_0_1"/>
<protein>
    <submittedName>
        <fullName evidence="1">Uncharacterized protein</fullName>
    </submittedName>
</protein>
<gene>
    <name evidence="1" type="ORF">BAUCODRAFT_212382</name>
</gene>
<dbReference type="GeneID" id="19109742"/>
<organism evidence="1 2">
    <name type="scientific">Baudoinia panamericana (strain UAMH 10762)</name>
    <name type="common">Angels' share fungus</name>
    <name type="synonym">Baudoinia compniacensis (strain UAMH 10762)</name>
    <dbReference type="NCBI Taxonomy" id="717646"/>
    <lineage>
        <taxon>Eukaryota</taxon>
        <taxon>Fungi</taxon>
        <taxon>Dikarya</taxon>
        <taxon>Ascomycota</taxon>
        <taxon>Pezizomycotina</taxon>
        <taxon>Dothideomycetes</taxon>
        <taxon>Dothideomycetidae</taxon>
        <taxon>Mycosphaerellales</taxon>
        <taxon>Teratosphaeriaceae</taxon>
        <taxon>Baudoinia</taxon>
    </lineage>
</organism>
<dbReference type="RefSeq" id="XP_007678893.1">
    <property type="nucleotide sequence ID" value="XM_007680703.1"/>
</dbReference>
<keyword evidence="2" id="KW-1185">Reference proteome</keyword>
<reference evidence="1 2" key="1">
    <citation type="journal article" date="2012" name="PLoS Pathog.">
        <title>Diverse lifestyles and strategies of plant pathogenesis encoded in the genomes of eighteen Dothideomycetes fungi.</title>
        <authorList>
            <person name="Ohm R.A."/>
            <person name="Feau N."/>
            <person name="Henrissat B."/>
            <person name="Schoch C.L."/>
            <person name="Horwitz B.A."/>
            <person name="Barry K.W."/>
            <person name="Condon B.J."/>
            <person name="Copeland A.C."/>
            <person name="Dhillon B."/>
            <person name="Glaser F."/>
            <person name="Hesse C.N."/>
            <person name="Kosti I."/>
            <person name="LaButti K."/>
            <person name="Lindquist E.A."/>
            <person name="Lucas S."/>
            <person name="Salamov A.A."/>
            <person name="Bradshaw R.E."/>
            <person name="Ciuffetti L."/>
            <person name="Hamelin R.C."/>
            <person name="Kema G.H.J."/>
            <person name="Lawrence C."/>
            <person name="Scott J.A."/>
            <person name="Spatafora J.W."/>
            <person name="Turgeon B.G."/>
            <person name="de Wit P.J.G.M."/>
            <person name="Zhong S."/>
            <person name="Goodwin S.B."/>
            <person name="Grigoriev I.V."/>
        </authorList>
    </citation>
    <scope>NUCLEOTIDE SEQUENCE [LARGE SCALE GENOMIC DNA]</scope>
    <source>
        <strain evidence="1 2">UAMH 10762</strain>
    </source>
</reference>
<proteinExistence type="predicted"/>
<evidence type="ECO:0000313" key="2">
    <source>
        <dbReference type="Proteomes" id="UP000011761"/>
    </source>
</evidence>
<dbReference type="KEGG" id="bcom:BAUCODRAFT_212382"/>
<sequence length="107" mass="11783">MGGEGHEMRHPEADVGQSRPECRIFWDGVMYMRMLWFADSAGLMAHAYRGATVCKLFVRSAAREQSTAIQRDARSTETTGDEVVGGALEAGVGVALHTLRRGRRLMS</sequence>
<evidence type="ECO:0000313" key="1">
    <source>
        <dbReference type="EMBL" id="EMC93847.1"/>
    </source>
</evidence>
<dbReference type="EMBL" id="KB445559">
    <property type="protein sequence ID" value="EMC93847.1"/>
    <property type="molecule type" value="Genomic_DNA"/>
</dbReference>
<dbReference type="AlphaFoldDB" id="M2LI38"/>
<name>M2LI38_BAUPA</name>
<accession>M2LI38</accession>
<dbReference type="Proteomes" id="UP000011761">
    <property type="component" value="Unassembled WGS sequence"/>
</dbReference>